<sequence length="398" mass="40648">MADRVTVIGWDGSPLTAAAGSALAAATLVAGAAHHLALPEVPERAERVRLGSVDLAARRIAGHRGTAVVLADGDPGFFGVVRALRAPEHGLEVEVVPAVSSVAAAFARAGMPWDDARIAVAHQRTLRRAVNVCRAHPKVAVLTSPGAGPAELALLLDGVHRTFVICEALGTAREQVTVVTSDKAADHAWRDPNVVLVIGGIGVTGGGSTGGWLMGHDAPATRGWALPADDTGGHAGQGPTLRAAQLARLGPRVGDLVWDIGCAGGAFSVDAARFGAAVIAVDTDAGACARTEAAARAAGVQLQAVPGRAPHVLERLPEPDVVRIGGGGVPVVTACTDRRPDRIVAHAATRDEAEAIGAALTDGGYQVECALLQTVGLDSADWTEHDRSVVFLLSGRRA</sequence>
<dbReference type="InterPro" id="IPR014777">
    <property type="entry name" value="4pyrrole_Mease_sub1"/>
</dbReference>
<dbReference type="InterPro" id="IPR012818">
    <property type="entry name" value="CbiE"/>
</dbReference>
<dbReference type="RefSeq" id="WP_128976454.1">
    <property type="nucleotide sequence ID" value="NZ_CP133762.1"/>
</dbReference>
<dbReference type="InterPro" id="IPR035996">
    <property type="entry name" value="4pyrrol_Methylase_sf"/>
</dbReference>
<evidence type="ECO:0000256" key="2">
    <source>
        <dbReference type="ARBA" id="ARBA00022573"/>
    </source>
</evidence>
<evidence type="ECO:0000259" key="6">
    <source>
        <dbReference type="Pfam" id="PF00590"/>
    </source>
</evidence>
<dbReference type="InterPro" id="IPR050714">
    <property type="entry name" value="Cobalamin_biosynth_MTase"/>
</dbReference>
<evidence type="ECO:0000256" key="1">
    <source>
        <dbReference type="ARBA" id="ARBA00004953"/>
    </source>
</evidence>
<evidence type="ECO:0000256" key="3">
    <source>
        <dbReference type="ARBA" id="ARBA00022603"/>
    </source>
</evidence>
<dbReference type="Gene3D" id="3.30.950.10">
    <property type="entry name" value="Methyltransferase, Cobalt-precorrin-4 Transmethylase, Domain 2"/>
    <property type="match status" value="1"/>
</dbReference>
<dbReference type="Gene3D" id="3.40.1010.10">
    <property type="entry name" value="Cobalt-precorrin-4 Transmethylase, Domain 1"/>
    <property type="match status" value="1"/>
</dbReference>
<name>A0ABY9S0J1_9ACTN</name>
<dbReference type="PIRSF" id="PIRSF036428">
    <property type="entry name" value="CobL"/>
    <property type="match status" value="1"/>
</dbReference>
<protein>
    <submittedName>
        <fullName evidence="7">Precorrin-6y C5,15-methyltransferase (Decarboxylating) subunit CbiE</fullName>
    </submittedName>
</protein>
<gene>
    <name evidence="7" type="primary">cbiE</name>
    <name evidence="7" type="ORF">RGF97_28265</name>
</gene>
<dbReference type="SUPFAM" id="SSF53790">
    <property type="entry name" value="Tetrapyrrole methylase"/>
    <property type="match status" value="1"/>
</dbReference>
<dbReference type="PANTHER" id="PTHR43182">
    <property type="entry name" value="COBALT-PRECORRIN-6B C(15)-METHYLTRANSFERASE (DECARBOXYLATING)"/>
    <property type="match status" value="1"/>
</dbReference>
<keyword evidence="8" id="KW-1185">Reference proteome</keyword>
<proteinExistence type="predicted"/>
<dbReference type="Gene3D" id="3.40.50.150">
    <property type="entry name" value="Vaccinia Virus protein VP39"/>
    <property type="match status" value="1"/>
</dbReference>
<evidence type="ECO:0000313" key="8">
    <source>
        <dbReference type="Proteomes" id="UP001250858"/>
    </source>
</evidence>
<dbReference type="Pfam" id="PF00590">
    <property type="entry name" value="TP_methylase"/>
    <property type="match status" value="1"/>
</dbReference>
<dbReference type="PANTHER" id="PTHR43182:SF1">
    <property type="entry name" value="COBALT-PRECORRIN-7 C(5)-METHYLTRANSFERASE"/>
    <property type="match status" value="1"/>
</dbReference>
<evidence type="ECO:0000256" key="4">
    <source>
        <dbReference type="ARBA" id="ARBA00022679"/>
    </source>
</evidence>
<dbReference type="InterPro" id="IPR014776">
    <property type="entry name" value="4pyrrole_Mease_sub2"/>
</dbReference>
<dbReference type="NCBIfam" id="TIGR02467">
    <property type="entry name" value="CbiE"/>
    <property type="match status" value="1"/>
</dbReference>
<keyword evidence="3" id="KW-0489">Methyltransferase</keyword>
<evidence type="ECO:0000313" key="7">
    <source>
        <dbReference type="EMBL" id="WMX47928.1"/>
    </source>
</evidence>
<keyword evidence="5" id="KW-0949">S-adenosyl-L-methionine</keyword>
<dbReference type="InterPro" id="IPR006365">
    <property type="entry name" value="Cbl_synth_CobL"/>
</dbReference>
<comment type="pathway">
    <text evidence="1">Cofactor biosynthesis; adenosylcobalamin biosynthesis.</text>
</comment>
<dbReference type="CDD" id="cd11644">
    <property type="entry name" value="Precorrin-6Y-MT"/>
    <property type="match status" value="1"/>
</dbReference>
<dbReference type="InterPro" id="IPR000878">
    <property type="entry name" value="4pyrrol_Mease"/>
</dbReference>
<dbReference type="EMBL" id="CP133762">
    <property type="protein sequence ID" value="WMX47928.1"/>
    <property type="molecule type" value="Genomic_DNA"/>
</dbReference>
<keyword evidence="2" id="KW-0169">Cobalamin biosynthesis</keyword>
<dbReference type="SUPFAM" id="SSF53335">
    <property type="entry name" value="S-adenosyl-L-methionine-dependent methyltransferases"/>
    <property type="match status" value="1"/>
</dbReference>
<organism evidence="7 8">
    <name type="scientific">Streptomyces roseicoloratus</name>
    <dbReference type="NCBI Taxonomy" id="2508722"/>
    <lineage>
        <taxon>Bacteria</taxon>
        <taxon>Bacillati</taxon>
        <taxon>Actinomycetota</taxon>
        <taxon>Actinomycetes</taxon>
        <taxon>Kitasatosporales</taxon>
        <taxon>Streptomycetaceae</taxon>
        <taxon>Streptomyces</taxon>
    </lineage>
</organism>
<dbReference type="Proteomes" id="UP001250858">
    <property type="component" value="Chromosome"/>
</dbReference>
<feature type="domain" description="Tetrapyrrole methylase" evidence="6">
    <location>
        <begin position="15"/>
        <end position="183"/>
    </location>
</feature>
<dbReference type="InterPro" id="IPR029063">
    <property type="entry name" value="SAM-dependent_MTases_sf"/>
</dbReference>
<reference evidence="7 8" key="1">
    <citation type="submission" date="2023-09" db="EMBL/GenBank/DDBJ databases">
        <title>Complete genome of Streptomyces roseicoloratus T14.</title>
        <authorList>
            <person name="Bashizi T."/>
            <person name="Kim M.-J."/>
            <person name="Lee G."/>
            <person name="Tagele S.B."/>
            <person name="Shin J.-H."/>
        </authorList>
    </citation>
    <scope>NUCLEOTIDE SEQUENCE [LARGE SCALE GENOMIC DNA]</scope>
    <source>
        <strain evidence="7 8">T14</strain>
    </source>
</reference>
<accession>A0ABY9S0J1</accession>
<keyword evidence="4" id="KW-0808">Transferase</keyword>
<evidence type="ECO:0000256" key="5">
    <source>
        <dbReference type="ARBA" id="ARBA00022691"/>
    </source>
</evidence>